<dbReference type="SMART" id="SM00363">
    <property type="entry name" value="S4"/>
    <property type="match status" value="1"/>
</dbReference>
<dbReference type="PROSITE" id="PS50889">
    <property type="entry name" value="S4"/>
    <property type="match status" value="1"/>
</dbReference>
<feature type="region of interest" description="Disordered" evidence="9">
    <location>
        <begin position="19"/>
        <end position="45"/>
    </location>
</feature>
<dbReference type="Proteomes" id="UP000220836">
    <property type="component" value="Unassembled WGS sequence"/>
</dbReference>
<proteinExistence type="inferred from homology"/>
<feature type="domain" description="Small ribosomal subunit protein uS4 N-terminal" evidence="11">
    <location>
        <begin position="3"/>
        <end position="93"/>
    </location>
</feature>
<evidence type="ECO:0000256" key="8">
    <source>
        <dbReference type="RuleBase" id="RU003699"/>
    </source>
</evidence>
<dbReference type="HAMAP" id="MF_01306_B">
    <property type="entry name" value="Ribosomal_uS4_B"/>
    <property type="match status" value="1"/>
</dbReference>
<evidence type="ECO:0000256" key="7">
    <source>
        <dbReference type="HAMAP-Rule" id="MF_01306"/>
    </source>
</evidence>
<protein>
    <recommendedName>
        <fullName evidence="6 7">Small ribosomal subunit protein uS4</fullName>
    </recommendedName>
</protein>
<keyword evidence="4 7" id="KW-0689">Ribosomal protein</keyword>
<dbReference type="InterPro" id="IPR036986">
    <property type="entry name" value="S4_RNA-bd_sf"/>
</dbReference>
<dbReference type="InterPro" id="IPR002942">
    <property type="entry name" value="S4_RNA-bd"/>
</dbReference>
<dbReference type="GO" id="GO:0015935">
    <property type="term" value="C:small ribosomal subunit"/>
    <property type="evidence" value="ECO:0007669"/>
    <property type="project" value="InterPro"/>
</dbReference>
<evidence type="ECO:0000313" key="13">
    <source>
        <dbReference type="Proteomes" id="UP000220836"/>
    </source>
</evidence>
<dbReference type="Pfam" id="PF01479">
    <property type="entry name" value="S4"/>
    <property type="match status" value="1"/>
</dbReference>
<evidence type="ECO:0000256" key="2">
    <source>
        <dbReference type="ARBA" id="ARBA00022730"/>
    </source>
</evidence>
<keyword evidence="13" id="KW-1185">Reference proteome</keyword>
<dbReference type="FunFam" id="3.10.290.10:FF:000001">
    <property type="entry name" value="30S ribosomal protein S4"/>
    <property type="match status" value="1"/>
</dbReference>
<keyword evidence="3 7" id="KW-0694">RNA-binding</keyword>
<dbReference type="GO" id="GO:0006412">
    <property type="term" value="P:translation"/>
    <property type="evidence" value="ECO:0007669"/>
    <property type="project" value="UniProtKB-UniRule"/>
</dbReference>
<evidence type="ECO:0000313" key="12">
    <source>
        <dbReference type="EMBL" id="SMX48961.1"/>
    </source>
</evidence>
<evidence type="ECO:0000256" key="4">
    <source>
        <dbReference type="ARBA" id="ARBA00022980"/>
    </source>
</evidence>
<dbReference type="InterPro" id="IPR022801">
    <property type="entry name" value="Ribosomal_uS4"/>
</dbReference>
<evidence type="ECO:0000256" key="1">
    <source>
        <dbReference type="ARBA" id="ARBA00007465"/>
    </source>
</evidence>
<dbReference type="RefSeq" id="WP_097806472.1">
    <property type="nucleotide sequence ID" value="NZ_FXYH01000019.1"/>
</dbReference>
<comment type="function">
    <text evidence="7">With S5 and S12 plays an important role in translational accuracy.</text>
</comment>
<dbReference type="SMART" id="SM01390">
    <property type="entry name" value="Ribosomal_S4"/>
    <property type="match status" value="1"/>
</dbReference>
<dbReference type="CDD" id="cd00165">
    <property type="entry name" value="S4"/>
    <property type="match status" value="1"/>
</dbReference>
<evidence type="ECO:0000256" key="6">
    <source>
        <dbReference type="ARBA" id="ARBA00035254"/>
    </source>
</evidence>
<dbReference type="GO" id="GO:0042274">
    <property type="term" value="P:ribosomal small subunit biogenesis"/>
    <property type="evidence" value="ECO:0007669"/>
    <property type="project" value="TreeGrafter"/>
</dbReference>
<dbReference type="OrthoDB" id="9803672at2"/>
<dbReference type="PANTHER" id="PTHR11831:SF4">
    <property type="entry name" value="SMALL RIBOSOMAL SUBUNIT PROTEIN US4M"/>
    <property type="match status" value="1"/>
</dbReference>
<dbReference type="EMBL" id="FXYH01000019">
    <property type="protein sequence ID" value="SMX48961.1"/>
    <property type="molecule type" value="Genomic_DNA"/>
</dbReference>
<evidence type="ECO:0000259" key="11">
    <source>
        <dbReference type="SMART" id="SM01390"/>
    </source>
</evidence>
<evidence type="ECO:0000256" key="5">
    <source>
        <dbReference type="ARBA" id="ARBA00023274"/>
    </source>
</evidence>
<organism evidence="12 13">
    <name type="scientific">Pelagimonas varians</name>
    <dbReference type="NCBI Taxonomy" id="696760"/>
    <lineage>
        <taxon>Bacteria</taxon>
        <taxon>Pseudomonadati</taxon>
        <taxon>Pseudomonadota</taxon>
        <taxon>Alphaproteobacteria</taxon>
        <taxon>Rhodobacterales</taxon>
        <taxon>Roseobacteraceae</taxon>
        <taxon>Pelagimonas</taxon>
    </lineage>
</organism>
<dbReference type="InterPro" id="IPR018079">
    <property type="entry name" value="Ribosomal_uS4_CS"/>
</dbReference>
<name>A0A238L2B1_9RHOB</name>
<comment type="subunit">
    <text evidence="7">Part of the 30S ribosomal subunit. Contacts protein S5. The interaction surface between S4 and S5 is involved in control of translational fidelity.</text>
</comment>
<dbReference type="GO" id="GO:0019843">
    <property type="term" value="F:rRNA binding"/>
    <property type="evidence" value="ECO:0007669"/>
    <property type="project" value="UniProtKB-UniRule"/>
</dbReference>
<evidence type="ECO:0000256" key="9">
    <source>
        <dbReference type="SAM" id="MobiDB-lite"/>
    </source>
</evidence>
<keyword evidence="2 7" id="KW-0699">rRNA-binding</keyword>
<gene>
    <name evidence="7 12" type="primary">rpsD</name>
    <name evidence="12" type="ORF">PEV8663_04040</name>
</gene>
<dbReference type="PROSITE" id="PS00632">
    <property type="entry name" value="RIBOSOMAL_S4"/>
    <property type="match status" value="1"/>
</dbReference>
<dbReference type="NCBIfam" id="TIGR01017">
    <property type="entry name" value="rpsD_bact"/>
    <property type="match status" value="1"/>
</dbReference>
<comment type="similarity">
    <text evidence="1 7 8">Belongs to the universal ribosomal protein uS4 family.</text>
</comment>
<dbReference type="InterPro" id="IPR001912">
    <property type="entry name" value="Ribosomal_uS4_N"/>
</dbReference>
<evidence type="ECO:0000259" key="10">
    <source>
        <dbReference type="SMART" id="SM00363"/>
    </source>
</evidence>
<dbReference type="InterPro" id="IPR005709">
    <property type="entry name" value="Ribosomal_uS4_bac-type"/>
</dbReference>
<dbReference type="SUPFAM" id="SSF55174">
    <property type="entry name" value="Alpha-L RNA-binding motif"/>
    <property type="match status" value="1"/>
</dbReference>
<dbReference type="NCBIfam" id="NF003717">
    <property type="entry name" value="PRK05327.1"/>
    <property type="match status" value="1"/>
</dbReference>
<dbReference type="Gene3D" id="3.10.290.10">
    <property type="entry name" value="RNA-binding S4 domain"/>
    <property type="match status" value="1"/>
</dbReference>
<accession>A0A238L2B1</accession>
<dbReference type="Gene3D" id="1.10.1050.10">
    <property type="entry name" value="Ribosomal Protein S4 Delta 41, Chain A, domain 1"/>
    <property type="match status" value="1"/>
</dbReference>
<evidence type="ECO:0000256" key="3">
    <source>
        <dbReference type="ARBA" id="ARBA00022884"/>
    </source>
</evidence>
<dbReference type="AlphaFoldDB" id="A0A238L2B1"/>
<feature type="domain" description="RNA-binding S4" evidence="10">
    <location>
        <begin position="94"/>
        <end position="158"/>
    </location>
</feature>
<keyword evidence="5 7" id="KW-0687">Ribonucleoprotein</keyword>
<dbReference type="PANTHER" id="PTHR11831">
    <property type="entry name" value="30S 40S RIBOSOMAL PROTEIN"/>
    <property type="match status" value="1"/>
</dbReference>
<reference evidence="12 13" key="1">
    <citation type="submission" date="2017-05" db="EMBL/GenBank/DDBJ databases">
        <authorList>
            <person name="Song R."/>
            <person name="Chenine A.L."/>
            <person name="Ruprecht R.M."/>
        </authorList>
    </citation>
    <scope>NUCLEOTIDE SEQUENCE [LARGE SCALE GENOMIC DNA]</scope>
    <source>
        <strain evidence="12 13">CECT 8663</strain>
    </source>
</reference>
<dbReference type="GO" id="GO:0003735">
    <property type="term" value="F:structural constituent of ribosome"/>
    <property type="evidence" value="ECO:0007669"/>
    <property type="project" value="InterPro"/>
</dbReference>
<comment type="function">
    <text evidence="7">One of the primary rRNA binding proteins, it binds directly to 16S rRNA where it nucleates assembly of the body of the 30S subunit.</text>
</comment>
<sequence length="206" mass="23700">MTKRTSAKYKIDRRMGENIWGRPKSPVNRREYGPGQHGQRRKGKMSDFGLQLRAKQKLKGYYGDLTEKQFRRIFGEAERVKGDTGENLIALLERRLDAVVYRAKFVATVFAARQFVNHGHVLVNGKRVNIPSYRVKEGDVVEVREKSRQMVVLLEATQLSERDVPDYIEADHSKMSAKFVRSPGLADVPYPVVMEPNLVIEYYAQN</sequence>
<dbReference type="Pfam" id="PF00163">
    <property type="entry name" value="Ribosomal_S4"/>
    <property type="match status" value="1"/>
</dbReference>